<dbReference type="PaxDb" id="55529-EKX42050"/>
<name>L1J1T2_GUITC</name>
<evidence type="ECO:0008006" key="6">
    <source>
        <dbReference type="Google" id="ProtNLM"/>
    </source>
</evidence>
<accession>L1J1T2</accession>
<feature type="compositionally biased region" description="Polar residues" evidence="1">
    <location>
        <begin position="465"/>
        <end position="479"/>
    </location>
</feature>
<evidence type="ECO:0000313" key="4">
    <source>
        <dbReference type="EnsemblProtists" id="EKX42050"/>
    </source>
</evidence>
<dbReference type="KEGG" id="gtt:GUITHDRAFT_141522"/>
<organism evidence="3">
    <name type="scientific">Guillardia theta (strain CCMP2712)</name>
    <name type="common">Cryptophyte</name>
    <dbReference type="NCBI Taxonomy" id="905079"/>
    <lineage>
        <taxon>Eukaryota</taxon>
        <taxon>Cryptophyceae</taxon>
        <taxon>Pyrenomonadales</taxon>
        <taxon>Geminigeraceae</taxon>
        <taxon>Guillardia</taxon>
    </lineage>
</organism>
<dbReference type="Proteomes" id="UP000011087">
    <property type="component" value="Unassembled WGS sequence"/>
</dbReference>
<sequence>MSRSMLLLPLLLSFAHADLIFEGTVWSAPTRLSSWSERWMMNDTLWDTYLAVRDDDLQLLRENFNHSRYLTVILYFPTYLASELHVGSKGIDRLASVVEHFYNANTQVILFFGRPDFDDSGCDHCDADIVHDPSSRASFMANMRRVLQDPRIFGHLHAVSVYWMGASHYCTNDRCSEDEIANLTTALTQLIHEEAQVPHLVHVDGPFWESCLGDCLALNVGGYTPTSLSAGDGVLAESWTQGTLPNGVRKLLQDSKFSPINITLICDVPNCYMSDKLCSTGSVESDISTWFGWHKELGLRSWAVWNFVDGPVGGANDYGDVKTDGSGLTRKGKIYSSYATPGPLSPPPSTPPPPPSLTPAADPHSWGWTQSTLQIASCHETKTWKDVVPLAISGQVCTGGLGSQLQPGLFEVWLCFHDHPCSRQLQALALSPLTDGDYGMCFVFHEQNKSWVPWEYGAKLHLCESSSSPRVPPSDQTLPGPTPPETAGVLPETSPPPM</sequence>
<dbReference type="EMBL" id="JH993019">
    <property type="protein sequence ID" value="EKX42050.1"/>
    <property type="molecule type" value="Genomic_DNA"/>
</dbReference>
<dbReference type="AlphaFoldDB" id="L1J1T2"/>
<feature type="signal peptide" evidence="2">
    <location>
        <begin position="1"/>
        <end position="17"/>
    </location>
</feature>
<keyword evidence="5" id="KW-1185">Reference proteome</keyword>
<dbReference type="GeneID" id="17298782"/>
<evidence type="ECO:0000313" key="5">
    <source>
        <dbReference type="Proteomes" id="UP000011087"/>
    </source>
</evidence>
<proteinExistence type="predicted"/>
<evidence type="ECO:0000313" key="3">
    <source>
        <dbReference type="EMBL" id="EKX42050.1"/>
    </source>
</evidence>
<keyword evidence="2" id="KW-0732">Signal</keyword>
<evidence type="ECO:0000256" key="2">
    <source>
        <dbReference type="SAM" id="SignalP"/>
    </source>
</evidence>
<protein>
    <recommendedName>
        <fullName evidence="6">Glycoside hydrolase family 5 domain-containing protein</fullName>
    </recommendedName>
</protein>
<feature type="region of interest" description="Disordered" evidence="1">
    <location>
        <begin position="339"/>
        <end position="363"/>
    </location>
</feature>
<dbReference type="HOGENOM" id="CLU_547990_0_0_1"/>
<reference evidence="5" key="2">
    <citation type="submission" date="2012-11" db="EMBL/GenBank/DDBJ databases">
        <authorList>
            <person name="Kuo A."/>
            <person name="Curtis B.A."/>
            <person name="Tanifuji G."/>
            <person name="Burki F."/>
            <person name="Gruber A."/>
            <person name="Irimia M."/>
            <person name="Maruyama S."/>
            <person name="Arias M.C."/>
            <person name="Ball S.G."/>
            <person name="Gile G.H."/>
            <person name="Hirakawa Y."/>
            <person name="Hopkins J.F."/>
            <person name="Rensing S.A."/>
            <person name="Schmutz J."/>
            <person name="Symeonidi A."/>
            <person name="Elias M."/>
            <person name="Eveleigh R.J."/>
            <person name="Herman E.K."/>
            <person name="Klute M.J."/>
            <person name="Nakayama T."/>
            <person name="Obornik M."/>
            <person name="Reyes-Prieto A."/>
            <person name="Armbrust E.V."/>
            <person name="Aves S.J."/>
            <person name="Beiko R.G."/>
            <person name="Coutinho P."/>
            <person name="Dacks J.B."/>
            <person name="Durnford D.G."/>
            <person name="Fast N.M."/>
            <person name="Green B.R."/>
            <person name="Grisdale C."/>
            <person name="Hempe F."/>
            <person name="Henrissat B."/>
            <person name="Hoppner M.P."/>
            <person name="Ishida K.-I."/>
            <person name="Kim E."/>
            <person name="Koreny L."/>
            <person name="Kroth P.G."/>
            <person name="Liu Y."/>
            <person name="Malik S.-B."/>
            <person name="Maier U.G."/>
            <person name="McRose D."/>
            <person name="Mock T."/>
            <person name="Neilson J.A."/>
            <person name="Onodera N.T."/>
            <person name="Poole A.M."/>
            <person name="Pritham E.J."/>
            <person name="Richards T.A."/>
            <person name="Rocap G."/>
            <person name="Roy S.W."/>
            <person name="Sarai C."/>
            <person name="Schaack S."/>
            <person name="Shirato S."/>
            <person name="Slamovits C.H."/>
            <person name="Spencer D.F."/>
            <person name="Suzuki S."/>
            <person name="Worden A.Z."/>
            <person name="Zauner S."/>
            <person name="Barry K."/>
            <person name="Bell C."/>
            <person name="Bharti A.K."/>
            <person name="Crow J.A."/>
            <person name="Grimwood J."/>
            <person name="Kramer R."/>
            <person name="Lindquist E."/>
            <person name="Lucas S."/>
            <person name="Salamov A."/>
            <person name="McFadden G.I."/>
            <person name="Lane C.E."/>
            <person name="Keeling P.J."/>
            <person name="Gray M.W."/>
            <person name="Grigoriev I.V."/>
            <person name="Archibald J.M."/>
        </authorList>
    </citation>
    <scope>NUCLEOTIDE SEQUENCE</scope>
    <source>
        <strain evidence="5">CCMP2712</strain>
    </source>
</reference>
<gene>
    <name evidence="3" type="ORF">GUITHDRAFT_141522</name>
</gene>
<reference evidence="3 5" key="1">
    <citation type="journal article" date="2012" name="Nature">
        <title>Algal genomes reveal evolutionary mosaicism and the fate of nucleomorphs.</title>
        <authorList>
            <consortium name="DOE Joint Genome Institute"/>
            <person name="Curtis B.A."/>
            <person name="Tanifuji G."/>
            <person name="Burki F."/>
            <person name="Gruber A."/>
            <person name="Irimia M."/>
            <person name="Maruyama S."/>
            <person name="Arias M.C."/>
            <person name="Ball S.G."/>
            <person name="Gile G.H."/>
            <person name="Hirakawa Y."/>
            <person name="Hopkins J.F."/>
            <person name="Kuo A."/>
            <person name="Rensing S.A."/>
            <person name="Schmutz J."/>
            <person name="Symeonidi A."/>
            <person name="Elias M."/>
            <person name="Eveleigh R.J."/>
            <person name="Herman E.K."/>
            <person name="Klute M.J."/>
            <person name="Nakayama T."/>
            <person name="Obornik M."/>
            <person name="Reyes-Prieto A."/>
            <person name="Armbrust E.V."/>
            <person name="Aves S.J."/>
            <person name="Beiko R.G."/>
            <person name="Coutinho P."/>
            <person name="Dacks J.B."/>
            <person name="Durnford D.G."/>
            <person name="Fast N.M."/>
            <person name="Green B.R."/>
            <person name="Grisdale C.J."/>
            <person name="Hempel F."/>
            <person name="Henrissat B."/>
            <person name="Hoppner M.P."/>
            <person name="Ishida K."/>
            <person name="Kim E."/>
            <person name="Koreny L."/>
            <person name="Kroth P.G."/>
            <person name="Liu Y."/>
            <person name="Malik S.B."/>
            <person name="Maier U.G."/>
            <person name="McRose D."/>
            <person name="Mock T."/>
            <person name="Neilson J.A."/>
            <person name="Onodera N.T."/>
            <person name="Poole A.M."/>
            <person name="Pritham E.J."/>
            <person name="Richards T.A."/>
            <person name="Rocap G."/>
            <person name="Roy S.W."/>
            <person name="Sarai C."/>
            <person name="Schaack S."/>
            <person name="Shirato S."/>
            <person name="Slamovits C.H."/>
            <person name="Spencer D.F."/>
            <person name="Suzuki S."/>
            <person name="Worden A.Z."/>
            <person name="Zauner S."/>
            <person name="Barry K."/>
            <person name="Bell C."/>
            <person name="Bharti A.K."/>
            <person name="Crow J.A."/>
            <person name="Grimwood J."/>
            <person name="Kramer R."/>
            <person name="Lindquist E."/>
            <person name="Lucas S."/>
            <person name="Salamov A."/>
            <person name="McFadden G.I."/>
            <person name="Lane C.E."/>
            <person name="Keeling P.J."/>
            <person name="Gray M.W."/>
            <person name="Grigoriev I.V."/>
            <person name="Archibald J.M."/>
        </authorList>
    </citation>
    <scope>NUCLEOTIDE SEQUENCE</scope>
    <source>
        <strain evidence="3 5">CCMP2712</strain>
    </source>
</reference>
<feature type="chain" id="PRO_5008770805" description="Glycoside hydrolase family 5 domain-containing protein" evidence="2">
    <location>
        <begin position="18"/>
        <end position="498"/>
    </location>
</feature>
<feature type="region of interest" description="Disordered" evidence="1">
    <location>
        <begin position="465"/>
        <end position="498"/>
    </location>
</feature>
<dbReference type="EnsemblProtists" id="EKX42050">
    <property type="protein sequence ID" value="EKX42050"/>
    <property type="gene ID" value="GUITHDRAFT_141522"/>
</dbReference>
<reference evidence="4" key="3">
    <citation type="submission" date="2016-03" db="UniProtKB">
        <authorList>
            <consortium name="EnsemblProtists"/>
        </authorList>
    </citation>
    <scope>IDENTIFICATION</scope>
</reference>
<feature type="compositionally biased region" description="Pro residues" evidence="1">
    <location>
        <begin position="343"/>
        <end position="357"/>
    </location>
</feature>
<evidence type="ECO:0000256" key="1">
    <source>
        <dbReference type="SAM" id="MobiDB-lite"/>
    </source>
</evidence>
<dbReference type="RefSeq" id="XP_005829030.1">
    <property type="nucleotide sequence ID" value="XM_005828973.1"/>
</dbReference>